<dbReference type="InterPro" id="IPR005162">
    <property type="entry name" value="Retrotrans_gag_dom"/>
</dbReference>
<evidence type="ECO:0000313" key="2">
    <source>
        <dbReference type="EMBL" id="WMV08920.1"/>
    </source>
</evidence>
<evidence type="ECO:0000313" key="3">
    <source>
        <dbReference type="Proteomes" id="UP001234989"/>
    </source>
</evidence>
<reference evidence="2" key="1">
    <citation type="submission" date="2023-08" db="EMBL/GenBank/DDBJ databases">
        <title>A de novo genome assembly of Solanum verrucosum Schlechtendal, a Mexican diploid species geographically isolated from the other diploid A-genome species in potato relatives.</title>
        <authorList>
            <person name="Hosaka K."/>
        </authorList>
    </citation>
    <scope>NUCLEOTIDE SEQUENCE</scope>
    <source>
        <tissue evidence="2">Young leaves</tissue>
    </source>
</reference>
<sequence length="125" mass="14424">MNPPEFLGSQVGDDPYNFTDEVKKIHGVMQVTGTKSIELASYQLNDVANNWFTQWKENKGENVAPLTCDCFTGAFLDRFFLREWREAKAQEFMNLKQGSMTVTKYGYKFTQLFRYASHMVANSRA</sequence>
<evidence type="ECO:0000259" key="1">
    <source>
        <dbReference type="Pfam" id="PF03732"/>
    </source>
</evidence>
<dbReference type="AlphaFoldDB" id="A0AAF0TD67"/>
<name>A0AAF0TD67_SOLVR</name>
<protein>
    <recommendedName>
        <fullName evidence="1">Retrotransposon gag domain-containing protein</fullName>
    </recommendedName>
</protein>
<dbReference type="Pfam" id="PF03732">
    <property type="entry name" value="Retrotrans_gag"/>
    <property type="match status" value="1"/>
</dbReference>
<feature type="domain" description="Retrotransposon gag" evidence="1">
    <location>
        <begin position="39"/>
        <end position="120"/>
    </location>
</feature>
<organism evidence="2 3">
    <name type="scientific">Solanum verrucosum</name>
    <dbReference type="NCBI Taxonomy" id="315347"/>
    <lineage>
        <taxon>Eukaryota</taxon>
        <taxon>Viridiplantae</taxon>
        <taxon>Streptophyta</taxon>
        <taxon>Embryophyta</taxon>
        <taxon>Tracheophyta</taxon>
        <taxon>Spermatophyta</taxon>
        <taxon>Magnoliopsida</taxon>
        <taxon>eudicotyledons</taxon>
        <taxon>Gunneridae</taxon>
        <taxon>Pentapetalae</taxon>
        <taxon>asterids</taxon>
        <taxon>lamiids</taxon>
        <taxon>Solanales</taxon>
        <taxon>Solanaceae</taxon>
        <taxon>Solanoideae</taxon>
        <taxon>Solaneae</taxon>
        <taxon>Solanum</taxon>
    </lineage>
</organism>
<dbReference type="EMBL" id="CP133612">
    <property type="protein sequence ID" value="WMV08920.1"/>
    <property type="molecule type" value="Genomic_DNA"/>
</dbReference>
<dbReference type="Proteomes" id="UP001234989">
    <property type="component" value="Chromosome 1"/>
</dbReference>
<proteinExistence type="predicted"/>
<gene>
    <name evidence="2" type="ORF">MTR67_002305</name>
</gene>
<keyword evidence="3" id="KW-1185">Reference proteome</keyword>
<accession>A0AAF0TD67</accession>